<evidence type="ECO:0000256" key="1">
    <source>
        <dbReference type="ARBA" id="ARBA00022574"/>
    </source>
</evidence>
<dbReference type="InterPro" id="IPR011047">
    <property type="entry name" value="Quinoprotein_ADH-like_sf"/>
</dbReference>
<dbReference type="GeneID" id="27673431"/>
<dbReference type="SUPFAM" id="SSF52540">
    <property type="entry name" value="P-loop containing nucleoside triphosphate hydrolases"/>
    <property type="match status" value="1"/>
</dbReference>
<organism evidence="9 10">
    <name type="scientific">Penicillium expansum</name>
    <name type="common">Blue mold rot fungus</name>
    <dbReference type="NCBI Taxonomy" id="27334"/>
    <lineage>
        <taxon>Eukaryota</taxon>
        <taxon>Fungi</taxon>
        <taxon>Dikarya</taxon>
        <taxon>Ascomycota</taxon>
        <taxon>Pezizomycotina</taxon>
        <taxon>Eurotiomycetes</taxon>
        <taxon>Eurotiomycetidae</taxon>
        <taxon>Eurotiales</taxon>
        <taxon>Aspergillaceae</taxon>
        <taxon>Penicillium</taxon>
    </lineage>
</organism>
<dbReference type="PhylomeDB" id="A0A0A2KHY5"/>
<dbReference type="Proteomes" id="UP000030143">
    <property type="component" value="Unassembled WGS sequence"/>
</dbReference>
<dbReference type="Pfam" id="PF24883">
    <property type="entry name" value="NPHP3_N"/>
    <property type="match status" value="1"/>
</dbReference>
<dbReference type="Gene3D" id="3.40.50.300">
    <property type="entry name" value="P-loop containing nucleotide triphosphate hydrolases"/>
    <property type="match status" value="1"/>
</dbReference>
<dbReference type="PROSITE" id="PS50837">
    <property type="entry name" value="NACHT"/>
    <property type="match status" value="1"/>
</dbReference>
<evidence type="ECO:0000256" key="7">
    <source>
        <dbReference type="SAM" id="MobiDB-lite"/>
    </source>
</evidence>
<evidence type="ECO:0000256" key="3">
    <source>
        <dbReference type="ARBA" id="ARBA00038415"/>
    </source>
</evidence>
<gene>
    <name evidence="9" type="ORF">PEX2_007350</name>
</gene>
<name>A0A0A2KHY5_PENEN</name>
<protein>
    <recommendedName>
        <fullName evidence="4">Mitochondrial division protein 1</fullName>
    </recommendedName>
</protein>
<dbReference type="InterPro" id="IPR056884">
    <property type="entry name" value="NPHP3-like_N"/>
</dbReference>
<reference evidence="9 10" key="1">
    <citation type="journal article" date="2015" name="Mol. Plant Microbe Interact.">
        <title>Genome, transcriptome, and functional analyses of Penicillium expansum provide new insights into secondary metabolism and pathogenicity.</title>
        <authorList>
            <person name="Ballester A.R."/>
            <person name="Marcet-Houben M."/>
            <person name="Levin E."/>
            <person name="Sela N."/>
            <person name="Selma-Lazaro C."/>
            <person name="Carmona L."/>
            <person name="Wisniewski M."/>
            <person name="Droby S."/>
            <person name="Gonzalez-Candelas L."/>
            <person name="Gabaldon T."/>
        </authorList>
    </citation>
    <scope>NUCLEOTIDE SEQUENCE [LARGE SCALE GENOMIC DNA]</scope>
    <source>
        <strain evidence="9 10">MD-8</strain>
    </source>
</reference>
<sequence>MPEGAYVTGYYCHSNPANITVNNGVSLPQSIKDEPLFKMVLRGFRKLIHKRRHKNTSESIPTISSQASGLSSLVDTSRDSDCVLETSHTGFNGSRDLWQEAFKKLDQATQEKLRSIRNAEDSIRPTAEELLQTVIQDTQRQYDEERKRVEESKSRQLRTLAHKILSAALSFQSVIGAVAACDPTGHAATAWTLVSLALTMSKNRHDLRGAAFESSGFLADTLTRYAMVEMDWRKSEGTNAQTHLENALIDTYFAILKYTAETVAIRQASVGKMTFLSVNALNTQPLSTLKSAIGEQDQRLQNWMRVIESRRQHEEAEELLKKIDAITGDIRSLIQDFEVSKLTIAEGAAYDSHANEHNEECLKDTRTDLLKQIMMWAASPKEKCIFWLSGMAGTGKSTISKTIARELREKNYLGASFFFKRGEADRGNVSRFFATIVRQLIVQEPRLIPSVKQAIENDFSIATKRLPQQFEALILKPLLALNNNYSRDSVLILVIDALDECDNNDDVRLLIDLLPRIQESRAIQVRIFITSRPEFIIKVGFEEMSQDDHDNVALHEIPVETVKQDISLFVRHRLSQIVQRRPSPIDLSGWPEESDLSQLIQIATPLFISAATMCRFIENHKKDPRERLKMILKSQPADAKSASHISTLRHTYLPIFDSILEGEDRNEHAQLVSDFKALIGPLVLLADPLPISALACLLDISESETSIRLSFLSSVISVPNNSSDSVRPFHLSFRDFLLAAENRNMNPPFWIDRVATHAQVALDCIRVMQRPKTGLRMNLCNLPSYGALRSEIDREKCNQDIPAELRYACRYWIHHLEQGKAALKDGDETHQFLEKHFLHWFEAMALLGYVSEVLININILRISTEAHTGSMLANFLYDAWRFILKNLSIADEAPLQLYSSSLVFAPQNSVIKKKFAEYLPRCISHLPLVKVEWGADLQSLGDSVHGVNGLACSPDGGLIASIMKFGEINLWSTVTGTLRQSWKTGIGESTLIYGLAFSPDGKLLALGSSKGTSLWNMSSGTLSKALPNRLWSPSRPAFSPDGTALLLQDKSTQPSTLGLWDIAQSRFMQNLEGHIDGLKSLVISHNGQIVATGSDNGILRLWTLNVNRTVPTQIQAHSQPVESLAFSPDDDLIVTGSSDCENYVWTVKDSTRLHRLVDKENGYRADTSVEFSCDGRLVASGFGDGIINMWNSTSGELERSFSHPSPVKTMALSHTGELISGSSDGVVRIWDTCIEDQVSRVRHPDFSTAKVRVVMSPDGSLALAIRYSHGATVVDIATGRTMWLTGSDWIFSFDTIFSINNQLIAVALIMNVMIWDRASGKLIQDLRISNNKPVRYRIAFRPDNKLIIWVPGNGQLQVWDPISGKQLETLGTYDDMGFLTVSYDGQLLACTNGSTISIWDLSTKSSFNLENKNRCEAVAISPDNMTLVVLSGTRALGLWNLRSRRLYNYLSLLTWSETIHFSEDGKYISADNQSYHAESDGEGQVVSISLIDDQLRMENQWAYLGNERFLWIPEEYGQSKIYCGMTAHRRDQTLCLDSSHGNISCISFDRNARWDPL</sequence>
<keyword evidence="2" id="KW-0677">Repeat</keyword>
<dbReference type="InterPro" id="IPR007111">
    <property type="entry name" value="NACHT_NTPase"/>
</dbReference>
<evidence type="ECO:0000256" key="4">
    <source>
        <dbReference type="ARBA" id="ARBA00039789"/>
    </source>
</evidence>
<keyword evidence="10" id="KW-1185">Reference proteome</keyword>
<evidence type="ECO:0000256" key="5">
    <source>
        <dbReference type="ARBA" id="ARBA00043913"/>
    </source>
</evidence>
<evidence type="ECO:0000313" key="10">
    <source>
        <dbReference type="Proteomes" id="UP000030143"/>
    </source>
</evidence>
<comment type="similarity">
    <text evidence="3">Belongs to the WD repeat MDV1/CAF4 family.</text>
</comment>
<feature type="repeat" description="WD" evidence="6">
    <location>
        <begin position="1167"/>
        <end position="1200"/>
    </location>
</feature>
<feature type="repeat" description="WD" evidence="6">
    <location>
        <begin position="1114"/>
        <end position="1155"/>
    </location>
</feature>
<dbReference type="InterPro" id="IPR001680">
    <property type="entry name" value="WD40_rpt"/>
</dbReference>
<dbReference type="PROSITE" id="PS50082">
    <property type="entry name" value="WD_REPEATS_2"/>
    <property type="match status" value="4"/>
</dbReference>
<dbReference type="GO" id="GO:1990234">
    <property type="term" value="C:transferase complex"/>
    <property type="evidence" value="ECO:0007669"/>
    <property type="project" value="UniProtKB-ARBA"/>
</dbReference>
<dbReference type="CDD" id="cd00200">
    <property type="entry name" value="WD40"/>
    <property type="match status" value="1"/>
</dbReference>
<dbReference type="SUPFAM" id="SSF69322">
    <property type="entry name" value="Tricorn protease domain 2"/>
    <property type="match status" value="1"/>
</dbReference>
<accession>A0A0A2KHY5</accession>
<dbReference type="SUPFAM" id="SSF50998">
    <property type="entry name" value="Quinoprotein alcohol dehydrogenase-like"/>
    <property type="match status" value="1"/>
</dbReference>
<feature type="repeat" description="WD" evidence="6">
    <location>
        <begin position="1200"/>
        <end position="1231"/>
    </location>
</feature>
<evidence type="ECO:0000256" key="6">
    <source>
        <dbReference type="PROSITE-ProRule" id="PRU00221"/>
    </source>
</evidence>
<evidence type="ECO:0000256" key="2">
    <source>
        <dbReference type="ARBA" id="ARBA00022737"/>
    </source>
</evidence>
<dbReference type="STRING" id="27334.A0A0A2KHY5"/>
<dbReference type="InterPro" id="IPR015943">
    <property type="entry name" value="WD40/YVTN_repeat-like_dom_sf"/>
</dbReference>
<evidence type="ECO:0000313" key="9">
    <source>
        <dbReference type="EMBL" id="KGO51530.1"/>
    </source>
</evidence>
<dbReference type="Gene3D" id="2.130.10.10">
    <property type="entry name" value="YVTN repeat-like/Quinoprotein amine dehydrogenase"/>
    <property type="match status" value="4"/>
</dbReference>
<dbReference type="PANTHER" id="PTHR22847:SF637">
    <property type="entry name" value="WD REPEAT DOMAIN 5B"/>
    <property type="match status" value="1"/>
</dbReference>
<dbReference type="OrthoDB" id="1577640at2759"/>
<feature type="domain" description="NACHT" evidence="8">
    <location>
        <begin position="384"/>
        <end position="533"/>
    </location>
</feature>
<dbReference type="Pfam" id="PF00400">
    <property type="entry name" value="WD40"/>
    <property type="match status" value="4"/>
</dbReference>
<dbReference type="EMBL" id="JQFZ01000284">
    <property type="protein sequence ID" value="KGO51530.1"/>
    <property type="molecule type" value="Genomic_DNA"/>
</dbReference>
<dbReference type="PROSITE" id="PS50294">
    <property type="entry name" value="WD_REPEATS_REGION"/>
    <property type="match status" value="3"/>
</dbReference>
<dbReference type="HOGENOM" id="CLU_000288_6_16_1"/>
<evidence type="ECO:0000259" key="8">
    <source>
        <dbReference type="PROSITE" id="PS50837"/>
    </source>
</evidence>
<dbReference type="SMART" id="SM00320">
    <property type="entry name" value="WD40"/>
    <property type="match status" value="9"/>
</dbReference>
<dbReference type="PANTHER" id="PTHR22847">
    <property type="entry name" value="WD40 REPEAT PROTEIN"/>
    <property type="match status" value="1"/>
</dbReference>
<feature type="repeat" description="WD" evidence="6">
    <location>
        <begin position="1071"/>
        <end position="1112"/>
    </location>
</feature>
<dbReference type="RefSeq" id="XP_016594457.1">
    <property type="nucleotide sequence ID" value="XM_016738012.1"/>
</dbReference>
<feature type="region of interest" description="Disordered" evidence="7">
    <location>
        <begin position="52"/>
        <end position="71"/>
    </location>
</feature>
<keyword evidence="1 6" id="KW-0853">WD repeat</keyword>
<proteinExistence type="inferred from homology"/>
<dbReference type="InterPro" id="IPR027417">
    <property type="entry name" value="P-loop_NTPase"/>
</dbReference>
<feature type="compositionally biased region" description="Polar residues" evidence="7">
    <location>
        <begin position="57"/>
        <end position="71"/>
    </location>
</feature>
<dbReference type="VEuPathDB" id="FungiDB:PEXP_080280"/>
<comment type="caution">
    <text evidence="9">The sequence shown here is derived from an EMBL/GenBank/DDBJ whole genome shotgun (WGS) entry which is preliminary data.</text>
</comment>
<comment type="function">
    <text evidence="5">Involved in mitochondrial fission. Acts as an adapter protein required to form mitochondrial fission complexes. Formation of these complexes is required to promote constriction and fission of the mitochondrial compartment at a late step in mitochondrial division.</text>
</comment>